<gene>
    <name evidence="1" type="ORF">METZ01_LOCUS468795</name>
</gene>
<protein>
    <submittedName>
        <fullName evidence="1">Uncharacterized protein</fullName>
    </submittedName>
</protein>
<proteinExistence type="predicted"/>
<dbReference type="EMBL" id="UINC01198123">
    <property type="protein sequence ID" value="SVE15941.1"/>
    <property type="molecule type" value="Genomic_DNA"/>
</dbReference>
<sequence>TQHSFRLSTTYIYHLTSKRRVC</sequence>
<reference evidence="1" key="1">
    <citation type="submission" date="2018-05" db="EMBL/GenBank/DDBJ databases">
        <authorList>
            <person name="Lanie J.A."/>
            <person name="Ng W.-L."/>
            <person name="Kazmierczak K.M."/>
            <person name="Andrzejewski T.M."/>
            <person name="Davidsen T.M."/>
            <person name="Wayne K.J."/>
            <person name="Tettelin H."/>
            <person name="Glass J.I."/>
            <person name="Rusch D."/>
            <person name="Podicherti R."/>
            <person name="Tsui H.-C.T."/>
            <person name="Winkler M.E."/>
        </authorList>
    </citation>
    <scope>NUCLEOTIDE SEQUENCE</scope>
</reference>
<feature type="non-terminal residue" evidence="1">
    <location>
        <position position="22"/>
    </location>
</feature>
<organism evidence="1">
    <name type="scientific">marine metagenome</name>
    <dbReference type="NCBI Taxonomy" id="408172"/>
    <lineage>
        <taxon>unclassified sequences</taxon>
        <taxon>metagenomes</taxon>
        <taxon>ecological metagenomes</taxon>
    </lineage>
</organism>
<name>A0A383B7W0_9ZZZZ</name>
<feature type="non-terminal residue" evidence="1">
    <location>
        <position position="1"/>
    </location>
</feature>
<evidence type="ECO:0000313" key="1">
    <source>
        <dbReference type="EMBL" id="SVE15941.1"/>
    </source>
</evidence>
<dbReference type="AlphaFoldDB" id="A0A383B7W0"/>
<accession>A0A383B7W0</accession>